<sequence>MRSYGAPMYNYCMLPSRRVLFNNKIFFTQSSSHYGGIIGNHATRGSTPHHIRFKSTITATSTSNKENNLDESTEQKKQLTTKQKAKLFLQKYGTVFIVTYISIYITTLLSLFTLLEYNILDPDLISQVFKVSKDLACETADVIGPPGSGASMEEAANAYAIELSEECSREKRSLVEVVVGYLEKYEWTRGYAMKMEQNPHLANLAVSWFMIKFTEPVRLALAFVVVPKVAKALGRKVPKHDL</sequence>
<protein>
    <recommendedName>
        <fullName evidence="2">DUF1279 domain-containing protein</fullName>
    </recommendedName>
</protein>
<feature type="domain" description="DUF1279" evidence="2">
    <location>
        <begin position="83"/>
        <end position="227"/>
    </location>
</feature>
<dbReference type="EMBL" id="JALLPJ020000154">
    <property type="protein sequence ID" value="KAL3800754.1"/>
    <property type="molecule type" value="Genomic_DNA"/>
</dbReference>
<dbReference type="AlphaFoldDB" id="A0ABD3QJU9"/>
<dbReference type="Pfam" id="PF06916">
    <property type="entry name" value="FAM210A-B_dom"/>
    <property type="match status" value="1"/>
</dbReference>
<comment type="caution">
    <text evidence="3">The sequence shown here is derived from an EMBL/GenBank/DDBJ whole genome shotgun (WGS) entry which is preliminary data.</text>
</comment>
<feature type="transmembrane region" description="Helical" evidence="1">
    <location>
        <begin position="92"/>
        <end position="115"/>
    </location>
</feature>
<dbReference type="InterPro" id="IPR009688">
    <property type="entry name" value="FAM210A/B-like_dom"/>
</dbReference>
<name>A0ABD3QJU9_9STRA</name>
<proteinExistence type="predicted"/>
<evidence type="ECO:0000313" key="3">
    <source>
        <dbReference type="EMBL" id="KAL3800754.1"/>
    </source>
</evidence>
<dbReference type="Proteomes" id="UP001530400">
    <property type="component" value="Unassembled WGS sequence"/>
</dbReference>
<organism evidence="3 4">
    <name type="scientific">Cyclotella atomus</name>
    <dbReference type="NCBI Taxonomy" id="382360"/>
    <lineage>
        <taxon>Eukaryota</taxon>
        <taxon>Sar</taxon>
        <taxon>Stramenopiles</taxon>
        <taxon>Ochrophyta</taxon>
        <taxon>Bacillariophyta</taxon>
        <taxon>Coscinodiscophyceae</taxon>
        <taxon>Thalassiosirophycidae</taxon>
        <taxon>Stephanodiscales</taxon>
        <taxon>Stephanodiscaceae</taxon>
        <taxon>Cyclotella</taxon>
    </lineage>
</organism>
<reference evidence="3 4" key="1">
    <citation type="submission" date="2024-10" db="EMBL/GenBank/DDBJ databases">
        <title>Updated reference genomes for cyclostephanoid diatoms.</title>
        <authorList>
            <person name="Roberts W.R."/>
            <person name="Alverson A.J."/>
        </authorList>
    </citation>
    <scope>NUCLEOTIDE SEQUENCE [LARGE SCALE GENOMIC DNA]</scope>
    <source>
        <strain evidence="3 4">AJA010-31</strain>
    </source>
</reference>
<keyword evidence="1" id="KW-0472">Membrane</keyword>
<evidence type="ECO:0000259" key="2">
    <source>
        <dbReference type="Pfam" id="PF06916"/>
    </source>
</evidence>
<evidence type="ECO:0000313" key="4">
    <source>
        <dbReference type="Proteomes" id="UP001530400"/>
    </source>
</evidence>
<gene>
    <name evidence="3" type="ORF">ACHAWO_010060</name>
</gene>
<keyword evidence="4" id="KW-1185">Reference proteome</keyword>
<keyword evidence="1" id="KW-0812">Transmembrane</keyword>
<dbReference type="InterPro" id="IPR045866">
    <property type="entry name" value="FAM210A/B-like"/>
</dbReference>
<dbReference type="PANTHER" id="PTHR21377:SF18">
    <property type="entry name" value="DUF1279 DOMAIN-CONTAINING PROTEIN"/>
    <property type="match status" value="1"/>
</dbReference>
<dbReference type="PANTHER" id="PTHR21377">
    <property type="entry name" value="PROTEIN FAM210B, MITOCHONDRIAL"/>
    <property type="match status" value="1"/>
</dbReference>
<accession>A0ABD3QJU9</accession>
<keyword evidence="1" id="KW-1133">Transmembrane helix</keyword>
<evidence type="ECO:0000256" key="1">
    <source>
        <dbReference type="SAM" id="Phobius"/>
    </source>
</evidence>